<proteinExistence type="predicted"/>
<evidence type="ECO:0000313" key="1">
    <source>
        <dbReference type="EMBL" id="DAE29186.1"/>
    </source>
</evidence>
<organism evidence="1">
    <name type="scientific">virus sp. ctx9V1</name>
    <dbReference type="NCBI Taxonomy" id="2828001"/>
    <lineage>
        <taxon>Viruses</taxon>
    </lineage>
</organism>
<reference evidence="1" key="1">
    <citation type="journal article" date="2021" name="Proc. Natl. Acad. Sci. U.S.A.">
        <title>A Catalog of Tens of Thousands of Viruses from Human Metagenomes Reveals Hidden Associations with Chronic Diseases.</title>
        <authorList>
            <person name="Tisza M.J."/>
            <person name="Buck C.B."/>
        </authorList>
    </citation>
    <scope>NUCLEOTIDE SEQUENCE</scope>
    <source>
        <strain evidence="1">Ctx9V1</strain>
    </source>
</reference>
<name>A0A8S5RDH5_9VIRU</name>
<protein>
    <submittedName>
        <fullName evidence="1">Uncharacterized protein</fullName>
    </submittedName>
</protein>
<sequence>MMTRSSTDKDGNVSIRMSNLSVDRDTLKFSQDWSKRLANGVTGVVSTMKD</sequence>
<accession>A0A8S5RDH5</accession>
<dbReference type="EMBL" id="BK059093">
    <property type="protein sequence ID" value="DAE29186.1"/>
    <property type="molecule type" value="Genomic_DNA"/>
</dbReference>